<dbReference type="PANTHER" id="PTHR33050:SF7">
    <property type="entry name" value="RIBONUCLEASE H"/>
    <property type="match status" value="1"/>
</dbReference>
<organism evidence="2 3">
    <name type="scientific">Ustilago bromivora</name>
    <dbReference type="NCBI Taxonomy" id="307758"/>
    <lineage>
        <taxon>Eukaryota</taxon>
        <taxon>Fungi</taxon>
        <taxon>Dikarya</taxon>
        <taxon>Basidiomycota</taxon>
        <taxon>Ustilaginomycotina</taxon>
        <taxon>Ustilaginomycetes</taxon>
        <taxon>Ustilaginales</taxon>
        <taxon>Ustilaginaceae</taxon>
        <taxon>Ustilago</taxon>
    </lineage>
</organism>
<name>A0A1K0FXB9_9BASI</name>
<reference evidence="3" key="1">
    <citation type="submission" date="2016-04" db="EMBL/GenBank/DDBJ databases">
        <authorList>
            <person name="Guldener U."/>
            <person name="Guldener U."/>
        </authorList>
    </citation>
    <scope>NUCLEOTIDE SEQUENCE [LARGE SCALE GENOMIC DNA]</scope>
    <source>
        <strain evidence="3">UB2112</strain>
    </source>
</reference>
<gene>
    <name evidence="2" type="ORF">UBRO_20369</name>
</gene>
<dbReference type="PANTHER" id="PTHR33050">
    <property type="entry name" value="REVERSE TRANSCRIPTASE DOMAIN-CONTAINING PROTEIN"/>
    <property type="match status" value="1"/>
</dbReference>
<dbReference type="OrthoDB" id="6019648at2759"/>
<evidence type="ECO:0000313" key="3">
    <source>
        <dbReference type="Proteomes" id="UP000179920"/>
    </source>
</evidence>
<feature type="transmembrane region" description="Helical" evidence="1">
    <location>
        <begin position="68"/>
        <end position="88"/>
    </location>
</feature>
<dbReference type="EMBL" id="LT558118">
    <property type="protein sequence ID" value="SAM70039.1"/>
    <property type="molecule type" value="Genomic_DNA"/>
</dbReference>
<evidence type="ECO:0000313" key="2">
    <source>
        <dbReference type="EMBL" id="SAM70039.1"/>
    </source>
</evidence>
<keyword evidence="1" id="KW-0472">Membrane</keyword>
<proteinExistence type="predicted"/>
<feature type="transmembrane region" description="Helical" evidence="1">
    <location>
        <begin position="25"/>
        <end position="48"/>
    </location>
</feature>
<accession>A0A1K0FXB9</accession>
<dbReference type="SUPFAM" id="SSF56672">
    <property type="entry name" value="DNA/RNA polymerases"/>
    <property type="match status" value="1"/>
</dbReference>
<keyword evidence="1" id="KW-1133">Transmembrane helix</keyword>
<protein>
    <recommendedName>
        <fullName evidence="4">Reverse transcriptase domain-containing protein</fullName>
    </recommendedName>
</protein>
<dbReference type="InterPro" id="IPR043502">
    <property type="entry name" value="DNA/RNA_pol_sf"/>
</dbReference>
<sequence>MHLLGFRYDGIHYHENMLTFGGSSFLWLFNLVAKFLHWLVTACLPANWPINHHLDDAFSTVPVLHATHALLPIHILALAVNALGLWLSPKKTFSTSTKLKVLGVEIDTVTQTVRITNDQHHHILAQCCSLLQRHSADLLDMQWIASLLQFVSQVFPCRKAFLRRLYDTTCHALPGKHRLTQPAHSELIWWCDVLKHWSGTRVLSPSLLMAAHIWTDACLKGYGGYLGLNTSPTAVFAKTIPYHHCKKNICFLEALAVLESL</sequence>
<evidence type="ECO:0008006" key="4">
    <source>
        <dbReference type="Google" id="ProtNLM"/>
    </source>
</evidence>
<evidence type="ECO:0000256" key="1">
    <source>
        <dbReference type="SAM" id="Phobius"/>
    </source>
</evidence>
<keyword evidence="1" id="KW-0812">Transmembrane</keyword>
<dbReference type="Proteomes" id="UP000179920">
    <property type="component" value="Chromosome II"/>
</dbReference>
<dbReference type="AlphaFoldDB" id="A0A1K0FXB9"/>
<dbReference type="InterPro" id="IPR052055">
    <property type="entry name" value="Hepadnavirus_pol/RT"/>
</dbReference>